<dbReference type="PANTHER" id="PTHR21700">
    <property type="entry name" value="TRANSTHYRETIN-LIKE FAMILY PROTEIN-RELATED"/>
    <property type="match status" value="1"/>
</dbReference>
<evidence type="ECO:0000256" key="3">
    <source>
        <dbReference type="ARBA" id="ARBA00022525"/>
    </source>
</evidence>
<dbReference type="GO" id="GO:0009986">
    <property type="term" value="C:cell surface"/>
    <property type="evidence" value="ECO:0007669"/>
    <property type="project" value="InterPro"/>
</dbReference>
<accession>A0A183EYK8</accession>
<evidence type="ECO:0000313" key="6">
    <source>
        <dbReference type="WBParaSite" id="GPUH_0002607901-mRNA-1"/>
    </source>
</evidence>
<keyword evidence="3" id="KW-0964">Secreted</keyword>
<dbReference type="Gene3D" id="2.60.40.3330">
    <property type="match status" value="1"/>
</dbReference>
<dbReference type="GO" id="GO:0005576">
    <property type="term" value="C:extracellular region"/>
    <property type="evidence" value="ECO:0007669"/>
    <property type="project" value="UniProtKB-SubCell"/>
</dbReference>
<proteinExistence type="inferred from homology"/>
<keyword evidence="4 5" id="KW-0732">Signal</keyword>
<evidence type="ECO:0000256" key="1">
    <source>
        <dbReference type="ARBA" id="ARBA00004613"/>
    </source>
</evidence>
<organism evidence="6">
    <name type="scientific">Gongylonema pulchrum</name>
    <dbReference type="NCBI Taxonomy" id="637853"/>
    <lineage>
        <taxon>Eukaryota</taxon>
        <taxon>Metazoa</taxon>
        <taxon>Ecdysozoa</taxon>
        <taxon>Nematoda</taxon>
        <taxon>Chromadorea</taxon>
        <taxon>Rhabditida</taxon>
        <taxon>Spirurina</taxon>
        <taxon>Spiruromorpha</taxon>
        <taxon>Spiruroidea</taxon>
        <taxon>Gongylonematidae</taxon>
        <taxon>Gongylonema</taxon>
    </lineage>
</organism>
<reference evidence="6" key="1">
    <citation type="submission" date="2016-06" db="UniProtKB">
        <authorList>
            <consortium name="WormBaseParasite"/>
        </authorList>
    </citation>
    <scope>IDENTIFICATION</scope>
</reference>
<name>A0A183EYK8_9BILA</name>
<dbReference type="Pfam" id="PF01060">
    <property type="entry name" value="TTR-52"/>
    <property type="match status" value="1"/>
</dbReference>
<comment type="similarity">
    <text evidence="2">Belongs to the nematode transthyretin-like family.</text>
</comment>
<dbReference type="AlphaFoldDB" id="A0A183EYK8"/>
<dbReference type="InterPro" id="IPR001534">
    <property type="entry name" value="Transthyretin-like"/>
</dbReference>
<dbReference type="PANTHER" id="PTHR21700:SF30">
    <property type="entry name" value="TRANSTHYRETIN-LIKE FAMILY PROTEIN"/>
    <property type="match status" value="1"/>
</dbReference>
<dbReference type="WBParaSite" id="GPUH_0002607901-mRNA-1">
    <property type="protein sequence ID" value="GPUH_0002607901-mRNA-1"/>
    <property type="gene ID" value="GPUH_0002607901"/>
</dbReference>
<feature type="signal peptide" evidence="5">
    <location>
        <begin position="1"/>
        <end position="21"/>
    </location>
</feature>
<sequence>LMHFVALSLLSIWLTILPIQGLFFRREQKITVTGELGCNNNVHDEDVIVELWEHDIIFADDKLNTTQPSRDGTGSFEVSGSDSEWGSIDPYIIIKHHCYEGKLNMVNNEAEFCRILEITEQ</sequence>
<evidence type="ECO:0000256" key="2">
    <source>
        <dbReference type="ARBA" id="ARBA00010112"/>
    </source>
</evidence>
<comment type="subcellular location">
    <subcellularLocation>
        <location evidence="1">Secreted</location>
    </subcellularLocation>
</comment>
<feature type="chain" id="PRO_5008148940" evidence="5">
    <location>
        <begin position="22"/>
        <end position="121"/>
    </location>
</feature>
<protein>
    <submittedName>
        <fullName evidence="6">Transthyretin-like family protein</fullName>
    </submittedName>
</protein>
<dbReference type="InterPro" id="IPR038479">
    <property type="entry name" value="Transthyretin-like_sf"/>
</dbReference>
<evidence type="ECO:0000256" key="4">
    <source>
        <dbReference type="ARBA" id="ARBA00022729"/>
    </source>
</evidence>
<evidence type="ECO:0000256" key="5">
    <source>
        <dbReference type="SAM" id="SignalP"/>
    </source>
</evidence>